<accession>A0A7W9DRT5</accession>
<proteinExistence type="predicted"/>
<name>A0A7W9DRT5_9ACTN</name>
<dbReference type="RefSeq" id="WP_184613602.1">
    <property type="nucleotide sequence ID" value="NZ_BOOS01000002.1"/>
</dbReference>
<sequence length="74" mass="8250">MVTSAQRKIDVREPLDRRLQELRDQETRRPGFLRDAAREVVGRDLAASLPGMPGFTRAGAALPHKTRRLRAGSA</sequence>
<evidence type="ECO:0000313" key="2">
    <source>
        <dbReference type="EMBL" id="MBB5628881.1"/>
    </source>
</evidence>
<dbReference type="Proteomes" id="UP000588112">
    <property type="component" value="Unassembled WGS sequence"/>
</dbReference>
<keyword evidence="3" id="KW-1185">Reference proteome</keyword>
<evidence type="ECO:0000256" key="1">
    <source>
        <dbReference type="SAM" id="MobiDB-lite"/>
    </source>
</evidence>
<dbReference type="EMBL" id="JACHBR010000001">
    <property type="protein sequence ID" value="MBB5628881.1"/>
    <property type="molecule type" value="Genomic_DNA"/>
</dbReference>
<reference evidence="2 3" key="1">
    <citation type="submission" date="2020-08" db="EMBL/GenBank/DDBJ databases">
        <title>Sequencing the genomes of 1000 actinobacteria strains.</title>
        <authorList>
            <person name="Klenk H.-P."/>
        </authorList>
    </citation>
    <scope>NUCLEOTIDE SEQUENCE [LARGE SCALE GENOMIC DNA]</scope>
    <source>
        <strain evidence="2 3">DSM 45790</strain>
    </source>
</reference>
<feature type="region of interest" description="Disordered" evidence="1">
    <location>
        <begin position="48"/>
        <end position="74"/>
    </location>
</feature>
<feature type="compositionally biased region" description="Basic residues" evidence="1">
    <location>
        <begin position="64"/>
        <end position="74"/>
    </location>
</feature>
<comment type="caution">
    <text evidence="2">The sequence shown here is derived from an EMBL/GenBank/DDBJ whole genome shotgun (WGS) entry which is preliminary data.</text>
</comment>
<gene>
    <name evidence="2" type="ORF">BJ981_004580</name>
</gene>
<dbReference type="AlphaFoldDB" id="A0A7W9DRT5"/>
<evidence type="ECO:0000313" key="3">
    <source>
        <dbReference type="Proteomes" id="UP000588112"/>
    </source>
</evidence>
<protein>
    <submittedName>
        <fullName evidence="2">Uncharacterized protein</fullName>
    </submittedName>
</protein>
<organism evidence="2 3">
    <name type="scientific">Sphaerisporangium krabiense</name>
    <dbReference type="NCBI Taxonomy" id="763782"/>
    <lineage>
        <taxon>Bacteria</taxon>
        <taxon>Bacillati</taxon>
        <taxon>Actinomycetota</taxon>
        <taxon>Actinomycetes</taxon>
        <taxon>Streptosporangiales</taxon>
        <taxon>Streptosporangiaceae</taxon>
        <taxon>Sphaerisporangium</taxon>
    </lineage>
</organism>